<dbReference type="SUPFAM" id="SSF109854">
    <property type="entry name" value="DinB/YfiT-like putative metalloenzymes"/>
    <property type="match status" value="1"/>
</dbReference>
<evidence type="ECO:0000313" key="2">
    <source>
        <dbReference type="EMBL" id="SFF20370.1"/>
    </source>
</evidence>
<dbReference type="Gene3D" id="1.20.120.450">
    <property type="entry name" value="dinb family like domain"/>
    <property type="match status" value="1"/>
</dbReference>
<dbReference type="InterPro" id="IPR034660">
    <property type="entry name" value="DinB/YfiT-like"/>
</dbReference>
<dbReference type="OrthoDB" id="5178565at2"/>
<evidence type="ECO:0000259" key="1">
    <source>
        <dbReference type="Pfam" id="PF11716"/>
    </source>
</evidence>
<reference evidence="2 3" key="1">
    <citation type="submission" date="2016-10" db="EMBL/GenBank/DDBJ databases">
        <authorList>
            <person name="de Groot N.N."/>
        </authorList>
    </citation>
    <scope>NUCLEOTIDE SEQUENCE [LARGE SCALE GENOMIC DNA]</scope>
    <source>
        <strain evidence="2 3">DSM 43019</strain>
    </source>
</reference>
<sequence>MTAAIYRLTTANRLMIADLLDGLDDTAWAAPTLCDGWTVHHLAAHFVQPMLIGFGRFFVTSFRYRGDTARTVDHFTRRLARRSRGELTALLRAHAADRVNPPRVGPMGPFAETCVHLRDIARPLGLDADVPVEHWRLLLDHLTSPSAAPGLTPPGRLAGLRLAATDTDWAAGEGALVSGPAEALGMAITGRRAALPDLTGPGVERLS</sequence>
<dbReference type="Proteomes" id="UP000199645">
    <property type="component" value="Unassembled WGS sequence"/>
</dbReference>
<gene>
    <name evidence="2" type="ORF">SAMN05421541_107138</name>
</gene>
<accession>A0A1I2GTD1</accession>
<evidence type="ECO:0000313" key="3">
    <source>
        <dbReference type="Proteomes" id="UP000199645"/>
    </source>
</evidence>
<keyword evidence="3" id="KW-1185">Reference proteome</keyword>
<dbReference type="STRING" id="35752.SAMN05421541_107138"/>
<dbReference type="AlphaFoldDB" id="A0A1I2GTD1"/>
<dbReference type="RefSeq" id="WP_093616036.1">
    <property type="nucleotide sequence ID" value="NZ_BOMT01000042.1"/>
</dbReference>
<feature type="domain" description="Mycothiol-dependent maleylpyruvate isomerase metal-binding" evidence="1">
    <location>
        <begin position="16"/>
        <end position="99"/>
    </location>
</feature>
<dbReference type="EMBL" id="FONV01000007">
    <property type="protein sequence ID" value="SFF20370.1"/>
    <property type="molecule type" value="Genomic_DNA"/>
</dbReference>
<proteinExistence type="predicted"/>
<dbReference type="InterPro" id="IPR017517">
    <property type="entry name" value="Maleyloyr_isom"/>
</dbReference>
<name>A0A1I2GTD1_9ACTN</name>
<dbReference type="GO" id="GO:0046872">
    <property type="term" value="F:metal ion binding"/>
    <property type="evidence" value="ECO:0007669"/>
    <property type="project" value="InterPro"/>
</dbReference>
<dbReference type="InterPro" id="IPR024344">
    <property type="entry name" value="MDMPI_metal-binding"/>
</dbReference>
<protein>
    <submittedName>
        <fullName evidence="2">TIGR03083 family protein</fullName>
    </submittedName>
</protein>
<organism evidence="2 3">
    <name type="scientific">Actinoplanes philippinensis</name>
    <dbReference type="NCBI Taxonomy" id="35752"/>
    <lineage>
        <taxon>Bacteria</taxon>
        <taxon>Bacillati</taxon>
        <taxon>Actinomycetota</taxon>
        <taxon>Actinomycetes</taxon>
        <taxon>Micromonosporales</taxon>
        <taxon>Micromonosporaceae</taxon>
        <taxon>Actinoplanes</taxon>
    </lineage>
</organism>
<dbReference type="NCBIfam" id="TIGR03083">
    <property type="entry name" value="maleylpyruvate isomerase family mycothiol-dependent enzyme"/>
    <property type="match status" value="1"/>
</dbReference>
<dbReference type="Pfam" id="PF11716">
    <property type="entry name" value="MDMPI_N"/>
    <property type="match status" value="1"/>
</dbReference>